<protein>
    <submittedName>
        <fullName evidence="6">TDP-N-acetylfucosamine:lipid II N-acetylfucosaminyltransferase</fullName>
        <ecNumber evidence="6">2.4.1.325</ecNumber>
    </submittedName>
</protein>
<keyword evidence="5" id="KW-0472">Membrane</keyword>
<dbReference type="InterPro" id="IPR009993">
    <property type="entry name" value="WecF"/>
</dbReference>
<evidence type="ECO:0000256" key="2">
    <source>
        <dbReference type="ARBA" id="ARBA00022519"/>
    </source>
</evidence>
<evidence type="ECO:0000256" key="5">
    <source>
        <dbReference type="ARBA" id="ARBA00023136"/>
    </source>
</evidence>
<keyword evidence="3 6" id="KW-0328">Glycosyltransferase</keyword>
<evidence type="ECO:0000256" key="3">
    <source>
        <dbReference type="ARBA" id="ARBA00022676"/>
    </source>
</evidence>
<keyword evidence="7" id="KW-1185">Reference proteome</keyword>
<dbReference type="Proteomes" id="UP001597534">
    <property type="component" value="Unassembled WGS sequence"/>
</dbReference>
<sequence length="392" mass="45725">MDKPVKIVHVASDEKFINSAFAQFEAVYKGANFFYLIVDDITAPLKYVNPNNQIFLETNAVANLKKLHEKFKDATLICFHSLNYFNSIVLNHTPSYYKTLCMFWGLEFYNNPIFFNQQDVLGIQTFGAYFKKDLQEKLLTSFKDVFRQLKYRLIDGTNSPHTEVAKAIRKVDFCGALYEEEHELMKIKASVNFDFFKFTYYPLELMIGENSDWVTGTDIMLGNSASYSNNHLEAFELLNKFNLENRKVVLPLSYGNQSYKEDILKKGETALRDHFEPLTTFLGLQEYNNYLKRCGIVIMNHYRQQAFGNIVVMLFMGAKLYLNENNTIYRFLKRMGIHVYSISDDFNADNINALEVLDNDKRIHNREVLKSLLSRNLLEDALVKQLEKIQCR</sequence>
<keyword evidence="1" id="KW-1003">Cell membrane</keyword>
<evidence type="ECO:0000313" key="6">
    <source>
        <dbReference type="EMBL" id="MFD2891043.1"/>
    </source>
</evidence>
<proteinExistence type="predicted"/>
<evidence type="ECO:0000256" key="1">
    <source>
        <dbReference type="ARBA" id="ARBA00022475"/>
    </source>
</evidence>
<reference evidence="7" key="1">
    <citation type="journal article" date="2019" name="Int. J. Syst. Evol. Microbiol.">
        <title>The Global Catalogue of Microorganisms (GCM) 10K type strain sequencing project: providing services to taxonomists for standard genome sequencing and annotation.</title>
        <authorList>
            <consortium name="The Broad Institute Genomics Platform"/>
            <consortium name="The Broad Institute Genome Sequencing Center for Infectious Disease"/>
            <person name="Wu L."/>
            <person name="Ma J."/>
        </authorList>
    </citation>
    <scope>NUCLEOTIDE SEQUENCE [LARGE SCALE GENOMIC DNA]</scope>
    <source>
        <strain evidence="7">KCTC 22671</strain>
    </source>
</reference>
<accession>A0ABW5YKB5</accession>
<evidence type="ECO:0000313" key="7">
    <source>
        <dbReference type="Proteomes" id="UP001597534"/>
    </source>
</evidence>
<keyword evidence="2" id="KW-0997">Cell inner membrane</keyword>
<dbReference type="GO" id="GO:0102031">
    <property type="term" value="F:4-acetamido-4,6-dideoxy-D-galactose transferase activity"/>
    <property type="evidence" value="ECO:0007669"/>
    <property type="project" value="UniProtKB-EC"/>
</dbReference>
<gene>
    <name evidence="6" type="ORF">ACFS5J_03335</name>
</gene>
<dbReference type="Pfam" id="PF07429">
    <property type="entry name" value="Glyco_transf_56"/>
    <property type="match status" value="1"/>
</dbReference>
<organism evidence="6 7">
    <name type="scientific">Flavobacterium chuncheonense</name>
    <dbReference type="NCBI Taxonomy" id="2026653"/>
    <lineage>
        <taxon>Bacteria</taxon>
        <taxon>Pseudomonadati</taxon>
        <taxon>Bacteroidota</taxon>
        <taxon>Flavobacteriia</taxon>
        <taxon>Flavobacteriales</taxon>
        <taxon>Flavobacteriaceae</taxon>
        <taxon>Flavobacterium</taxon>
    </lineage>
</organism>
<comment type="caution">
    <text evidence="6">The sequence shown here is derived from an EMBL/GenBank/DDBJ whole genome shotgun (WGS) entry which is preliminary data.</text>
</comment>
<dbReference type="EC" id="2.4.1.325" evidence="6"/>
<name>A0ABW5YKB5_9FLAO</name>
<dbReference type="EMBL" id="JBHUPC010000010">
    <property type="protein sequence ID" value="MFD2891043.1"/>
    <property type="molecule type" value="Genomic_DNA"/>
</dbReference>
<evidence type="ECO:0000256" key="4">
    <source>
        <dbReference type="ARBA" id="ARBA00022679"/>
    </source>
</evidence>
<keyword evidence="4 6" id="KW-0808">Transferase</keyword>
<dbReference type="RefSeq" id="WP_379810573.1">
    <property type="nucleotide sequence ID" value="NZ_JBHUPC010000010.1"/>
</dbReference>